<evidence type="ECO:0000256" key="1">
    <source>
        <dbReference type="SAM" id="MobiDB-lite"/>
    </source>
</evidence>
<protein>
    <submittedName>
        <fullName evidence="2">Oidioi.mRNA.OKI2018_I69.chr1.g2768.t1.cds</fullName>
    </submittedName>
</protein>
<evidence type="ECO:0000313" key="3">
    <source>
        <dbReference type="Proteomes" id="UP001158576"/>
    </source>
</evidence>
<organism evidence="2 3">
    <name type="scientific">Oikopleura dioica</name>
    <name type="common">Tunicate</name>
    <dbReference type="NCBI Taxonomy" id="34765"/>
    <lineage>
        <taxon>Eukaryota</taxon>
        <taxon>Metazoa</taxon>
        <taxon>Chordata</taxon>
        <taxon>Tunicata</taxon>
        <taxon>Appendicularia</taxon>
        <taxon>Copelata</taxon>
        <taxon>Oikopleuridae</taxon>
        <taxon>Oikopleura</taxon>
    </lineage>
</organism>
<feature type="region of interest" description="Disordered" evidence="1">
    <location>
        <begin position="126"/>
        <end position="148"/>
    </location>
</feature>
<feature type="compositionally biased region" description="Polar residues" evidence="1">
    <location>
        <begin position="12"/>
        <end position="21"/>
    </location>
</feature>
<accession>A0ABN7SZ00</accession>
<dbReference type="EMBL" id="OU015566">
    <property type="protein sequence ID" value="CAG5106275.1"/>
    <property type="molecule type" value="Genomic_DNA"/>
</dbReference>
<feature type="region of interest" description="Disordered" evidence="1">
    <location>
        <begin position="1"/>
        <end position="37"/>
    </location>
</feature>
<feature type="compositionally biased region" description="Basic and acidic residues" evidence="1">
    <location>
        <begin position="1"/>
        <end position="11"/>
    </location>
</feature>
<proteinExistence type="predicted"/>
<keyword evidence="3" id="KW-1185">Reference proteome</keyword>
<name>A0ABN7SZ00_OIKDI</name>
<evidence type="ECO:0000313" key="2">
    <source>
        <dbReference type="EMBL" id="CAG5106275.1"/>
    </source>
</evidence>
<feature type="region of interest" description="Disordered" evidence="1">
    <location>
        <begin position="63"/>
        <end position="93"/>
    </location>
</feature>
<dbReference type="Proteomes" id="UP001158576">
    <property type="component" value="Chromosome 1"/>
</dbReference>
<reference evidence="2 3" key="1">
    <citation type="submission" date="2021-04" db="EMBL/GenBank/DDBJ databases">
        <authorList>
            <person name="Bliznina A."/>
        </authorList>
    </citation>
    <scope>NUCLEOTIDE SEQUENCE [LARGE SCALE GENOMIC DNA]</scope>
</reference>
<sequence>MSDSNDIKEASKNPSVRSPSAQRALIPFSPKQQSPKIVRQGLALAKKIHKESKLIVKTAKRVLNFGPQKAKKRQREPDEGEAEASASKRPKGVAKLRTLAKGLASADPQFSSNFYFGPLQAHVTLSRAGATPRDSPLATPLPKTPIPGEQVNAVQNFAVVEPRDAPFSGQLGESSNRIQEICENTQQKRSEQSDADLPAVAIQQGRLPDRVAADEGTSGRAALVSPPVIVEITETELEQQEFQDSPYRAVRRRMMQQLEERLAEKNPARK</sequence>
<gene>
    <name evidence="2" type="ORF">OKIOD_LOCUS11533</name>
</gene>